<dbReference type="PANTHER" id="PTHR33383:SF1">
    <property type="entry name" value="MEMBRANE PROTEIN INSERTION EFFICIENCY FACTOR-RELATED"/>
    <property type="match status" value="1"/>
</dbReference>
<dbReference type="PANTHER" id="PTHR33383">
    <property type="entry name" value="MEMBRANE PROTEIN INSERTION EFFICIENCY FACTOR-RELATED"/>
    <property type="match status" value="1"/>
</dbReference>
<comment type="subcellular location">
    <subcellularLocation>
        <location evidence="1">Cell membrane</location>
        <topology evidence="1">Peripheral membrane protein</topology>
        <orientation evidence="1">Cytoplasmic side</orientation>
    </subcellularLocation>
</comment>
<dbReference type="FunCoup" id="B4CXX9">
    <property type="interactions" value="276"/>
</dbReference>
<dbReference type="Pfam" id="PF01809">
    <property type="entry name" value="YidD"/>
    <property type="match status" value="1"/>
</dbReference>
<comment type="function">
    <text evidence="1">Could be involved in insertion of integral membrane proteins into the membrane.</text>
</comment>
<dbReference type="AlphaFoldDB" id="B4CXX9"/>
<accession>B4CXX9</accession>
<dbReference type="InParanoid" id="B4CXX9"/>
<keyword evidence="1" id="KW-0472">Membrane</keyword>
<sequence length="111" mass="12486">MFLIRILFRAYKLCLSPVIHWMGGPGAGCRYLPSCSAYFLEACEVHGVLRGSWLGVKRLGRCHPWGGEGLDPVPPARVIRSTQFAHLVFYGSQKNHRNRHPRHRPPGLVAV</sequence>
<comment type="caution">
    <text evidence="2">The sequence shown here is derived from an EMBL/GenBank/DDBJ whole genome shotgun (WGS) entry which is preliminary data.</text>
</comment>
<dbReference type="RefSeq" id="WP_006978746.1">
    <property type="nucleotide sequence ID" value="NZ_ABVL01000003.1"/>
</dbReference>
<reference evidence="2 3" key="1">
    <citation type="journal article" date="2011" name="J. Bacteriol.">
        <title>Genome sequence of Chthoniobacter flavus Ellin428, an aerobic heterotrophic soil bacterium.</title>
        <authorList>
            <person name="Kant R."/>
            <person name="van Passel M.W."/>
            <person name="Palva A."/>
            <person name="Lucas S."/>
            <person name="Lapidus A."/>
            <person name="Glavina Del Rio T."/>
            <person name="Dalin E."/>
            <person name="Tice H."/>
            <person name="Bruce D."/>
            <person name="Goodwin L."/>
            <person name="Pitluck S."/>
            <person name="Larimer F.W."/>
            <person name="Land M.L."/>
            <person name="Hauser L."/>
            <person name="Sangwan P."/>
            <person name="de Vos W.M."/>
            <person name="Janssen P.H."/>
            <person name="Smidt H."/>
        </authorList>
    </citation>
    <scope>NUCLEOTIDE SEQUENCE [LARGE SCALE GENOMIC DNA]</scope>
    <source>
        <strain evidence="2 3">Ellin428</strain>
    </source>
</reference>
<organism evidence="2 3">
    <name type="scientific">Chthoniobacter flavus Ellin428</name>
    <dbReference type="NCBI Taxonomy" id="497964"/>
    <lineage>
        <taxon>Bacteria</taxon>
        <taxon>Pseudomonadati</taxon>
        <taxon>Verrucomicrobiota</taxon>
        <taxon>Spartobacteria</taxon>
        <taxon>Chthoniobacterales</taxon>
        <taxon>Chthoniobacteraceae</taxon>
        <taxon>Chthoniobacter</taxon>
    </lineage>
</organism>
<keyword evidence="3" id="KW-1185">Reference proteome</keyword>
<protein>
    <recommendedName>
        <fullName evidence="1">Putative membrane protein insertion efficiency factor</fullName>
    </recommendedName>
</protein>
<comment type="similarity">
    <text evidence="1">Belongs to the UPF0161 family.</text>
</comment>
<dbReference type="EMBL" id="ABVL01000003">
    <property type="protein sequence ID" value="EDY21127.1"/>
    <property type="molecule type" value="Genomic_DNA"/>
</dbReference>
<dbReference type="STRING" id="497964.CfE428DRAFT_1420"/>
<dbReference type="GO" id="GO:0005886">
    <property type="term" value="C:plasma membrane"/>
    <property type="evidence" value="ECO:0007669"/>
    <property type="project" value="UniProtKB-SubCell"/>
</dbReference>
<proteinExistence type="inferred from homology"/>
<dbReference type="InterPro" id="IPR002696">
    <property type="entry name" value="Membr_insert_effic_factor_YidD"/>
</dbReference>
<gene>
    <name evidence="2" type="ORF">CfE428DRAFT_1420</name>
</gene>
<evidence type="ECO:0000313" key="2">
    <source>
        <dbReference type="EMBL" id="EDY21127.1"/>
    </source>
</evidence>
<evidence type="ECO:0000256" key="1">
    <source>
        <dbReference type="HAMAP-Rule" id="MF_00386"/>
    </source>
</evidence>
<evidence type="ECO:0000313" key="3">
    <source>
        <dbReference type="Proteomes" id="UP000005824"/>
    </source>
</evidence>
<dbReference type="SMART" id="SM01234">
    <property type="entry name" value="Haemolytic"/>
    <property type="match status" value="1"/>
</dbReference>
<dbReference type="eggNOG" id="COG0759">
    <property type="taxonomic scope" value="Bacteria"/>
</dbReference>
<dbReference type="HAMAP" id="MF_00386">
    <property type="entry name" value="UPF0161_YidD"/>
    <property type="match status" value="1"/>
</dbReference>
<name>B4CXX9_9BACT</name>
<dbReference type="NCBIfam" id="TIGR00278">
    <property type="entry name" value="membrane protein insertion efficiency factor YidD"/>
    <property type="match status" value="1"/>
</dbReference>
<dbReference type="Proteomes" id="UP000005824">
    <property type="component" value="Unassembled WGS sequence"/>
</dbReference>
<keyword evidence="1" id="KW-1003">Cell membrane</keyword>